<dbReference type="EMBL" id="MU004245">
    <property type="protein sequence ID" value="KAF2663446.1"/>
    <property type="molecule type" value="Genomic_DNA"/>
</dbReference>
<name>A0A6A6TVG5_9PEZI</name>
<evidence type="ECO:0000313" key="3">
    <source>
        <dbReference type="Proteomes" id="UP000799302"/>
    </source>
</evidence>
<keyword evidence="3" id="KW-1185">Reference proteome</keyword>
<evidence type="ECO:0000256" key="1">
    <source>
        <dbReference type="SAM" id="MobiDB-lite"/>
    </source>
</evidence>
<feature type="region of interest" description="Disordered" evidence="1">
    <location>
        <begin position="1"/>
        <end position="22"/>
    </location>
</feature>
<evidence type="ECO:0000313" key="2">
    <source>
        <dbReference type="EMBL" id="KAF2663446.1"/>
    </source>
</evidence>
<sequence length="184" mass="21768">MNPRAVIRSSGGDLPPLPNPPDWKIKPGESPRVYWIWRAEWEPKWEFWHDWDANGHVVSSPDQVFDGIFGWILPTKINFVPFGWSVDLNSTVWEYLRCRAYGIAAQEPIVPKDLSRKAWIRRAERDISQLDHAIKVLQHLQCLNKIHTNETAYHMAEPWLMDEIKALEQIRLRMTFRFNQRLAR</sequence>
<organism evidence="2 3">
    <name type="scientific">Microthyrium microscopicum</name>
    <dbReference type="NCBI Taxonomy" id="703497"/>
    <lineage>
        <taxon>Eukaryota</taxon>
        <taxon>Fungi</taxon>
        <taxon>Dikarya</taxon>
        <taxon>Ascomycota</taxon>
        <taxon>Pezizomycotina</taxon>
        <taxon>Dothideomycetes</taxon>
        <taxon>Dothideomycetes incertae sedis</taxon>
        <taxon>Microthyriales</taxon>
        <taxon>Microthyriaceae</taxon>
        <taxon>Microthyrium</taxon>
    </lineage>
</organism>
<proteinExistence type="predicted"/>
<dbReference type="AlphaFoldDB" id="A0A6A6TVG5"/>
<dbReference type="Proteomes" id="UP000799302">
    <property type="component" value="Unassembled WGS sequence"/>
</dbReference>
<reference evidence="2" key="1">
    <citation type="journal article" date="2020" name="Stud. Mycol.">
        <title>101 Dothideomycetes genomes: a test case for predicting lifestyles and emergence of pathogens.</title>
        <authorList>
            <person name="Haridas S."/>
            <person name="Albert R."/>
            <person name="Binder M."/>
            <person name="Bloem J."/>
            <person name="Labutti K."/>
            <person name="Salamov A."/>
            <person name="Andreopoulos B."/>
            <person name="Baker S."/>
            <person name="Barry K."/>
            <person name="Bills G."/>
            <person name="Bluhm B."/>
            <person name="Cannon C."/>
            <person name="Castanera R."/>
            <person name="Culley D."/>
            <person name="Daum C."/>
            <person name="Ezra D."/>
            <person name="Gonzalez J."/>
            <person name="Henrissat B."/>
            <person name="Kuo A."/>
            <person name="Liang C."/>
            <person name="Lipzen A."/>
            <person name="Lutzoni F."/>
            <person name="Magnuson J."/>
            <person name="Mondo S."/>
            <person name="Nolan M."/>
            <person name="Ohm R."/>
            <person name="Pangilinan J."/>
            <person name="Park H.-J."/>
            <person name="Ramirez L."/>
            <person name="Alfaro M."/>
            <person name="Sun H."/>
            <person name="Tritt A."/>
            <person name="Yoshinaga Y."/>
            <person name="Zwiers L.-H."/>
            <person name="Turgeon B."/>
            <person name="Goodwin S."/>
            <person name="Spatafora J."/>
            <person name="Crous P."/>
            <person name="Grigoriev I."/>
        </authorList>
    </citation>
    <scope>NUCLEOTIDE SEQUENCE</scope>
    <source>
        <strain evidence="2">CBS 115976</strain>
    </source>
</reference>
<gene>
    <name evidence="2" type="ORF">BT63DRAFT_461175</name>
</gene>
<accession>A0A6A6TVG5</accession>
<protein>
    <submittedName>
        <fullName evidence="2">Uncharacterized protein</fullName>
    </submittedName>
</protein>